<organism evidence="3 4">
    <name type="scientific">Antarcticibacterium flavum</name>
    <dbReference type="NCBI Taxonomy" id="2058175"/>
    <lineage>
        <taxon>Bacteria</taxon>
        <taxon>Pseudomonadati</taxon>
        <taxon>Bacteroidota</taxon>
        <taxon>Flavobacteriia</taxon>
        <taxon>Flavobacteriales</taxon>
        <taxon>Flavobacteriaceae</taxon>
        <taxon>Antarcticibacterium</taxon>
    </lineage>
</organism>
<accession>A0A5B7WZB1</accession>
<reference evidence="3 4" key="1">
    <citation type="submission" date="2019-06" db="EMBL/GenBank/DDBJ databases">
        <title>Complete genome sequence of Antarcticibacterium flavum KCTC 52984T from an Antarctic marine sediment.</title>
        <authorList>
            <person name="Lee Y.M."/>
            <person name="Shin S.C."/>
        </authorList>
    </citation>
    <scope>NUCLEOTIDE SEQUENCE [LARGE SCALE GENOMIC DNA]</scope>
    <source>
        <strain evidence="3 4">KCTC 52984</strain>
    </source>
</reference>
<dbReference type="PROSITE" id="PS51257">
    <property type="entry name" value="PROKAR_LIPOPROTEIN"/>
    <property type="match status" value="1"/>
</dbReference>
<keyword evidence="2" id="KW-0732">Signal</keyword>
<evidence type="ECO:0000256" key="1">
    <source>
        <dbReference type="SAM" id="MobiDB-lite"/>
    </source>
</evidence>
<feature type="compositionally biased region" description="Acidic residues" evidence="1">
    <location>
        <begin position="330"/>
        <end position="347"/>
    </location>
</feature>
<dbReference type="AlphaFoldDB" id="A0A5B7WZB1"/>
<dbReference type="EMBL" id="CP040812">
    <property type="protein sequence ID" value="QCY68315.1"/>
    <property type="molecule type" value="Genomic_DNA"/>
</dbReference>
<protein>
    <recommendedName>
        <fullName evidence="5">EF-hand domain-containing protein</fullName>
    </recommendedName>
</protein>
<name>A0A5B7WZB1_9FLAO</name>
<dbReference type="Gene3D" id="4.10.1080.10">
    <property type="entry name" value="TSP type-3 repeat"/>
    <property type="match status" value="1"/>
</dbReference>
<dbReference type="InterPro" id="IPR028974">
    <property type="entry name" value="TSP_type-3_rpt"/>
</dbReference>
<keyword evidence="4" id="KW-1185">Reference proteome</keyword>
<sequence>MRALPFIALLFFLFASCDDGEIIITTFDFEDQAFSGMCSNERNKVLYHINNSNVYETLSIQINNSGLSADNSRLISGLQSLRVPLDNEQIAPIRITLSGANEVIYRTYDGEIPNDYFCRDVPPASPRVLQEYRSVGGEIIISSSITYNRVNNQLDHDGDGIPSAEEGMATNRDTDGDGIPDYLDIDDDGDNVLTSEEIRIAIGENPTVDGFLDTDGDGIPNYLDPDDDGDGVPTRLEITGEIQEPHRVFNEGGNLRRYLDRFTAERFTGEITFNIVNNIPVRYSSTIEARNLKLRNQGGDGEEISFTEKTLGSFSPGATTPTLIVPAGTEEPEEEEEEEEEENPDEG</sequence>
<dbReference type="Proteomes" id="UP000309016">
    <property type="component" value="Chromosome"/>
</dbReference>
<evidence type="ECO:0008006" key="5">
    <source>
        <dbReference type="Google" id="ProtNLM"/>
    </source>
</evidence>
<dbReference type="SUPFAM" id="SSF103647">
    <property type="entry name" value="TSP type-3 repeat"/>
    <property type="match status" value="1"/>
</dbReference>
<dbReference type="InterPro" id="IPR018247">
    <property type="entry name" value="EF_Hand_1_Ca_BS"/>
</dbReference>
<dbReference type="RefSeq" id="WP_139064891.1">
    <property type="nucleotide sequence ID" value="NZ_CP040812.1"/>
</dbReference>
<feature type="chain" id="PRO_5023035433" description="EF-hand domain-containing protein" evidence="2">
    <location>
        <begin position="18"/>
        <end position="347"/>
    </location>
</feature>
<evidence type="ECO:0000256" key="2">
    <source>
        <dbReference type="SAM" id="SignalP"/>
    </source>
</evidence>
<dbReference type="OrthoDB" id="1159446at2"/>
<gene>
    <name evidence="3" type="ORF">FHG64_02275</name>
</gene>
<evidence type="ECO:0000313" key="3">
    <source>
        <dbReference type="EMBL" id="QCY68315.1"/>
    </source>
</evidence>
<dbReference type="PROSITE" id="PS00018">
    <property type="entry name" value="EF_HAND_1"/>
    <property type="match status" value="1"/>
</dbReference>
<evidence type="ECO:0000313" key="4">
    <source>
        <dbReference type="Proteomes" id="UP000309016"/>
    </source>
</evidence>
<dbReference type="GO" id="GO:0005509">
    <property type="term" value="F:calcium ion binding"/>
    <property type="evidence" value="ECO:0007669"/>
    <property type="project" value="InterPro"/>
</dbReference>
<proteinExistence type="predicted"/>
<feature type="region of interest" description="Disordered" evidence="1">
    <location>
        <begin position="308"/>
        <end position="347"/>
    </location>
</feature>
<feature type="compositionally biased region" description="Polar residues" evidence="1">
    <location>
        <begin position="308"/>
        <end position="322"/>
    </location>
</feature>
<dbReference type="KEGG" id="afla:FHG64_02275"/>
<feature type="signal peptide" evidence="2">
    <location>
        <begin position="1"/>
        <end position="17"/>
    </location>
</feature>